<evidence type="ECO:0000313" key="8">
    <source>
        <dbReference type="EMBL" id="MFL0252606.1"/>
    </source>
</evidence>
<dbReference type="RefSeq" id="WP_406789264.1">
    <property type="nucleotide sequence ID" value="NZ_JBJIAA010000019.1"/>
</dbReference>
<proteinExistence type="predicted"/>
<dbReference type="Proteomes" id="UP001623592">
    <property type="component" value="Unassembled WGS sequence"/>
</dbReference>
<keyword evidence="2" id="KW-1003">Cell membrane</keyword>
<name>A0ABW8TJ59_9CLOT</name>
<feature type="transmembrane region" description="Helical" evidence="6">
    <location>
        <begin position="187"/>
        <end position="207"/>
    </location>
</feature>
<evidence type="ECO:0000259" key="7">
    <source>
        <dbReference type="Pfam" id="PF12698"/>
    </source>
</evidence>
<feature type="transmembrane region" description="Helical" evidence="6">
    <location>
        <begin position="294"/>
        <end position="315"/>
    </location>
</feature>
<feature type="transmembrane region" description="Helical" evidence="6">
    <location>
        <begin position="228"/>
        <end position="255"/>
    </location>
</feature>
<evidence type="ECO:0000256" key="2">
    <source>
        <dbReference type="ARBA" id="ARBA00022475"/>
    </source>
</evidence>
<feature type="transmembrane region" description="Helical" evidence="6">
    <location>
        <begin position="267"/>
        <end position="287"/>
    </location>
</feature>
<dbReference type="InterPro" id="IPR013525">
    <property type="entry name" value="ABC2_TM"/>
</dbReference>
<feature type="transmembrane region" description="Helical" evidence="6">
    <location>
        <begin position="353"/>
        <end position="374"/>
    </location>
</feature>
<organism evidence="8 9">
    <name type="scientific">Clostridium neuense</name>
    <dbReference type="NCBI Taxonomy" id="1728934"/>
    <lineage>
        <taxon>Bacteria</taxon>
        <taxon>Bacillati</taxon>
        <taxon>Bacillota</taxon>
        <taxon>Clostridia</taxon>
        <taxon>Eubacteriales</taxon>
        <taxon>Clostridiaceae</taxon>
        <taxon>Clostridium</taxon>
    </lineage>
</organism>
<keyword evidence="3 6" id="KW-0812">Transmembrane</keyword>
<comment type="subcellular location">
    <subcellularLocation>
        <location evidence="1">Cell membrane</location>
        <topology evidence="1">Multi-pass membrane protein</topology>
    </subcellularLocation>
</comment>
<comment type="caution">
    <text evidence="8">The sequence shown here is derived from an EMBL/GenBank/DDBJ whole genome shotgun (WGS) entry which is preliminary data.</text>
</comment>
<feature type="domain" description="ABC-2 type transporter transmembrane" evidence="7">
    <location>
        <begin position="20"/>
        <end position="371"/>
    </location>
</feature>
<evidence type="ECO:0000256" key="1">
    <source>
        <dbReference type="ARBA" id="ARBA00004651"/>
    </source>
</evidence>
<evidence type="ECO:0000256" key="4">
    <source>
        <dbReference type="ARBA" id="ARBA00022989"/>
    </source>
</evidence>
<accession>A0ABW8TJ59</accession>
<keyword evidence="5 6" id="KW-0472">Membrane</keyword>
<dbReference type="Pfam" id="PF12698">
    <property type="entry name" value="ABC2_membrane_3"/>
    <property type="match status" value="1"/>
</dbReference>
<dbReference type="EMBL" id="JBJIAA010000019">
    <property type="protein sequence ID" value="MFL0252606.1"/>
    <property type="molecule type" value="Genomic_DNA"/>
</dbReference>
<protein>
    <submittedName>
        <fullName evidence="8">ABC transporter permease</fullName>
    </submittedName>
</protein>
<evidence type="ECO:0000313" key="9">
    <source>
        <dbReference type="Proteomes" id="UP001623592"/>
    </source>
</evidence>
<evidence type="ECO:0000256" key="6">
    <source>
        <dbReference type="SAM" id="Phobius"/>
    </source>
</evidence>
<evidence type="ECO:0000256" key="3">
    <source>
        <dbReference type="ARBA" id="ARBA00022692"/>
    </source>
</evidence>
<keyword evidence="9" id="KW-1185">Reference proteome</keyword>
<reference evidence="8 9" key="1">
    <citation type="submission" date="2024-11" db="EMBL/GenBank/DDBJ databases">
        <authorList>
            <person name="Heng Y.C."/>
            <person name="Lim A.C.H."/>
            <person name="Lee J.K.Y."/>
            <person name="Kittelmann S."/>
        </authorList>
    </citation>
    <scope>NUCLEOTIDE SEQUENCE [LARGE SCALE GENOMIC DNA]</scope>
    <source>
        <strain evidence="8 9">WILCCON 0114</strain>
    </source>
</reference>
<dbReference type="InterPro" id="IPR051449">
    <property type="entry name" value="ABC-2_transporter_component"/>
</dbReference>
<evidence type="ECO:0000256" key="5">
    <source>
        <dbReference type="ARBA" id="ARBA00023136"/>
    </source>
</evidence>
<sequence>MLRMIKNQLKLLFNNRIAMFFAILVPIALTYVFSSAGSNNKINLYYADLDKTPYSSGLISMLKNNEDIKLISASEAAVREKVDNNDVPEALIIDRNFQEDLFNDKNLNIKLVQNYPSSEGAIVKEAVLGEANTLKKAAIDSQSISDGLNIPKDTVSNDLLKKLKINSNISIDDKGGSMNQNKATTSLIGFLLMFLWFVIIQGFRTLIEEKENDTFSRILSAPISYSKYLISKIASTYIFSLILLVVTLAIGKYAFNITFAQSLSAEAAIFAIYLFAITGIVMIFVPFIKRQQTLTILCSILMALTGMLGGSFFPLDKVSSKVILTLSKFTPEAWAINSISDITFNNAALNSEITSMIVLAAMGIVGLVISYTLLNIKIKAERA</sequence>
<dbReference type="PANTHER" id="PTHR30294:SF45">
    <property type="entry name" value="LINEARMYCIN RESISTANCE PERMEASE PROTEIN LNRN"/>
    <property type="match status" value="1"/>
</dbReference>
<dbReference type="PANTHER" id="PTHR30294">
    <property type="entry name" value="MEMBRANE COMPONENT OF ABC TRANSPORTER YHHJ-RELATED"/>
    <property type="match status" value="1"/>
</dbReference>
<keyword evidence="4 6" id="KW-1133">Transmembrane helix</keyword>
<gene>
    <name evidence="8" type="ORF">ACJDT4_19515</name>
</gene>
<dbReference type="Gene3D" id="3.40.1710.10">
    <property type="entry name" value="abc type-2 transporter like domain"/>
    <property type="match status" value="1"/>
</dbReference>